<name>A0ACC3BR32_PYRYE</name>
<protein>
    <submittedName>
        <fullName evidence="1">Uncharacterized protein</fullName>
    </submittedName>
</protein>
<comment type="caution">
    <text evidence="1">The sequence shown here is derived from an EMBL/GenBank/DDBJ whole genome shotgun (WGS) entry which is preliminary data.</text>
</comment>
<keyword evidence="2" id="KW-1185">Reference proteome</keyword>
<accession>A0ACC3BR32</accession>
<gene>
    <name evidence="1" type="ORF">I4F81_003053</name>
</gene>
<dbReference type="EMBL" id="CM020618">
    <property type="protein sequence ID" value="KAK1860464.1"/>
    <property type="molecule type" value="Genomic_DNA"/>
</dbReference>
<reference evidence="1" key="1">
    <citation type="submission" date="2019-11" db="EMBL/GenBank/DDBJ databases">
        <title>Nori genome reveals adaptations in red seaweeds to the harsh intertidal environment.</title>
        <authorList>
            <person name="Wang D."/>
            <person name="Mao Y."/>
        </authorList>
    </citation>
    <scope>NUCLEOTIDE SEQUENCE</scope>
    <source>
        <tissue evidence="1">Gametophyte</tissue>
    </source>
</reference>
<organism evidence="1 2">
    <name type="scientific">Pyropia yezoensis</name>
    <name type="common">Susabi-nori</name>
    <name type="synonym">Porphyra yezoensis</name>
    <dbReference type="NCBI Taxonomy" id="2788"/>
    <lineage>
        <taxon>Eukaryota</taxon>
        <taxon>Rhodophyta</taxon>
        <taxon>Bangiophyceae</taxon>
        <taxon>Bangiales</taxon>
        <taxon>Bangiaceae</taxon>
        <taxon>Pyropia</taxon>
    </lineage>
</organism>
<evidence type="ECO:0000313" key="2">
    <source>
        <dbReference type="Proteomes" id="UP000798662"/>
    </source>
</evidence>
<dbReference type="Proteomes" id="UP000798662">
    <property type="component" value="Chromosome 1"/>
</dbReference>
<evidence type="ECO:0000313" key="1">
    <source>
        <dbReference type="EMBL" id="KAK1860464.1"/>
    </source>
</evidence>
<sequence length="99" mass="10028">MAYLAPLPARGATVRGWCHLGCSPHPPTSSPHPATSSPPRGLLQTQGVCAPAYAAREWPLVGGPLFGGFCGRDGGRALPPSSSVVSAPGWGLLRKGSGV</sequence>
<proteinExistence type="predicted"/>